<dbReference type="Proteomes" id="UP000593567">
    <property type="component" value="Unassembled WGS sequence"/>
</dbReference>
<organism evidence="2 3">
    <name type="scientific">Bugula neritina</name>
    <name type="common">Brown bryozoan</name>
    <name type="synonym">Sertularia neritina</name>
    <dbReference type="NCBI Taxonomy" id="10212"/>
    <lineage>
        <taxon>Eukaryota</taxon>
        <taxon>Metazoa</taxon>
        <taxon>Spiralia</taxon>
        <taxon>Lophotrochozoa</taxon>
        <taxon>Bryozoa</taxon>
        <taxon>Gymnolaemata</taxon>
        <taxon>Cheilostomatida</taxon>
        <taxon>Flustrina</taxon>
        <taxon>Buguloidea</taxon>
        <taxon>Bugulidae</taxon>
        <taxon>Bugula</taxon>
    </lineage>
</organism>
<keyword evidence="3" id="KW-1185">Reference proteome</keyword>
<dbReference type="GO" id="GO:0031083">
    <property type="term" value="C:BLOC-1 complex"/>
    <property type="evidence" value="ECO:0007669"/>
    <property type="project" value="TreeGrafter"/>
</dbReference>
<evidence type="ECO:0000256" key="1">
    <source>
        <dbReference type="SAM" id="MobiDB-lite"/>
    </source>
</evidence>
<feature type="region of interest" description="Disordered" evidence="1">
    <location>
        <begin position="97"/>
        <end position="131"/>
    </location>
</feature>
<feature type="compositionally biased region" description="Basic and acidic residues" evidence="1">
    <location>
        <begin position="107"/>
        <end position="119"/>
    </location>
</feature>
<dbReference type="InterPro" id="IPR024857">
    <property type="entry name" value="Cappuccino"/>
</dbReference>
<evidence type="ECO:0000313" key="3">
    <source>
        <dbReference type="Proteomes" id="UP000593567"/>
    </source>
</evidence>
<dbReference type="EMBL" id="VXIV02001039">
    <property type="protein sequence ID" value="KAF6034589.1"/>
    <property type="molecule type" value="Genomic_DNA"/>
</dbReference>
<protein>
    <submittedName>
        <fullName evidence="2">BLOC1S4</fullName>
    </submittedName>
</protein>
<sequence length="131" mass="15203">MENSNVETPKANPTPEFEPLASQISELVTVDSTAEEKKLNDEIDLMLHKISEFMEILEMIRSDTNMCVNSTLPLITEKSRALEQTFDRIDKLEHFLYSQEEDAGSPEQHREKSPRHESCLPKTCRRKRQQL</sequence>
<name>A0A7J7K7I5_BUGNE</name>
<feature type="region of interest" description="Disordered" evidence="1">
    <location>
        <begin position="1"/>
        <end position="22"/>
    </location>
</feature>
<dbReference type="OrthoDB" id="2372305at2759"/>
<dbReference type="AlphaFoldDB" id="A0A7J7K7I5"/>
<reference evidence="2" key="1">
    <citation type="submission" date="2020-06" db="EMBL/GenBank/DDBJ databases">
        <title>Draft genome of Bugula neritina, a colonial animal packing powerful symbionts and potential medicines.</title>
        <authorList>
            <person name="Rayko M."/>
        </authorList>
    </citation>
    <scope>NUCLEOTIDE SEQUENCE [LARGE SCALE GENOMIC DNA]</scope>
    <source>
        <strain evidence="2">Kwan_BN1</strain>
    </source>
</reference>
<gene>
    <name evidence="2" type="ORF">EB796_007102</name>
</gene>
<comment type="caution">
    <text evidence="2">The sequence shown here is derived from an EMBL/GenBank/DDBJ whole genome shotgun (WGS) entry which is preliminary data.</text>
</comment>
<evidence type="ECO:0000313" key="2">
    <source>
        <dbReference type="EMBL" id="KAF6034589.1"/>
    </source>
</evidence>
<dbReference type="PANTHER" id="PTHR16230:SF3">
    <property type="entry name" value="BIOGENESIS OF LYSOSOMAL ORGANELLES COMPLEX-1, SUBUNIT 4, CAPPUCCINO"/>
    <property type="match status" value="1"/>
</dbReference>
<proteinExistence type="predicted"/>
<dbReference type="PANTHER" id="PTHR16230">
    <property type="entry name" value="CAPPUCCINO"/>
    <property type="match status" value="1"/>
</dbReference>
<accession>A0A7J7K7I5</accession>